<protein>
    <recommendedName>
        <fullName evidence="5">IS66 family transposase</fullName>
    </recommendedName>
</protein>
<dbReference type="InterPro" id="IPR024474">
    <property type="entry name" value="Znf_dom_IS66"/>
</dbReference>
<keyword evidence="4" id="KW-1185">Reference proteome</keyword>
<dbReference type="Pfam" id="PF13005">
    <property type="entry name" value="zf-IS66"/>
    <property type="match status" value="1"/>
</dbReference>
<feature type="domain" description="Transposase IS66 zinc-finger binding" evidence="1">
    <location>
        <begin position="120"/>
        <end position="163"/>
    </location>
</feature>
<dbReference type="InterPro" id="IPR024463">
    <property type="entry name" value="Transposase_TnpC_homeodom"/>
</dbReference>
<organism evidence="3 4">
    <name type="scientific">Granulicella aggregans</name>
    <dbReference type="NCBI Taxonomy" id="474949"/>
    <lineage>
        <taxon>Bacteria</taxon>
        <taxon>Pseudomonadati</taxon>
        <taxon>Acidobacteriota</taxon>
        <taxon>Terriglobia</taxon>
        <taxon>Terriglobales</taxon>
        <taxon>Acidobacteriaceae</taxon>
        <taxon>Granulicella</taxon>
    </lineage>
</organism>
<evidence type="ECO:0000259" key="2">
    <source>
        <dbReference type="Pfam" id="PF13007"/>
    </source>
</evidence>
<dbReference type="EMBL" id="JACHIP010000005">
    <property type="protein sequence ID" value="MBB5058843.1"/>
    <property type="molecule type" value="Genomic_DNA"/>
</dbReference>
<evidence type="ECO:0000259" key="1">
    <source>
        <dbReference type="Pfam" id="PF13005"/>
    </source>
</evidence>
<dbReference type="AlphaFoldDB" id="A0A7W7ZFM7"/>
<evidence type="ECO:0008006" key="5">
    <source>
        <dbReference type="Google" id="ProtNLM"/>
    </source>
</evidence>
<dbReference type="Proteomes" id="UP000540989">
    <property type="component" value="Unassembled WGS sequence"/>
</dbReference>
<feature type="domain" description="Transposase TnpC homeodomain" evidence="2">
    <location>
        <begin position="42"/>
        <end position="111"/>
    </location>
</feature>
<dbReference type="Pfam" id="PF13007">
    <property type="entry name" value="LZ_Tnp_IS66"/>
    <property type="match status" value="1"/>
</dbReference>
<dbReference type="InterPro" id="IPR052344">
    <property type="entry name" value="Transposase-related"/>
</dbReference>
<sequence>MFSAFNLPDLDTLDPAALKMMLIDQHERYTAALTSRSSEIERLVLLVEKLQRMLIGAKSEKVLRQIDQFELQLEELQAASAIGELKSVVPADRPAPAKPFRRPLPEHLPREVHTHMPDHEACPECGGRLRELGEDVAEMLEYVRASFKVLRHVRPKLSCDACDRIVQAPAP</sequence>
<name>A0A7W7ZFM7_9BACT</name>
<reference evidence="3 4" key="1">
    <citation type="submission" date="2020-08" db="EMBL/GenBank/DDBJ databases">
        <title>Genomic Encyclopedia of Type Strains, Phase IV (KMG-V): Genome sequencing to study the core and pangenomes of soil and plant-associated prokaryotes.</title>
        <authorList>
            <person name="Whitman W."/>
        </authorList>
    </citation>
    <scope>NUCLEOTIDE SEQUENCE [LARGE SCALE GENOMIC DNA]</scope>
    <source>
        <strain evidence="3 4">M8UP14</strain>
    </source>
</reference>
<evidence type="ECO:0000313" key="4">
    <source>
        <dbReference type="Proteomes" id="UP000540989"/>
    </source>
</evidence>
<comment type="caution">
    <text evidence="3">The sequence shown here is derived from an EMBL/GenBank/DDBJ whole genome shotgun (WGS) entry which is preliminary data.</text>
</comment>
<proteinExistence type="predicted"/>
<dbReference type="PANTHER" id="PTHR33678:SF1">
    <property type="entry name" value="BLL1576 PROTEIN"/>
    <property type="match status" value="1"/>
</dbReference>
<gene>
    <name evidence="3" type="ORF">HDF16_003566</name>
</gene>
<evidence type="ECO:0000313" key="3">
    <source>
        <dbReference type="EMBL" id="MBB5058843.1"/>
    </source>
</evidence>
<accession>A0A7W7ZFM7</accession>
<dbReference type="PANTHER" id="PTHR33678">
    <property type="entry name" value="BLL1576 PROTEIN"/>
    <property type="match status" value="1"/>
</dbReference>